<keyword evidence="4" id="KW-1185">Reference proteome</keyword>
<accession>A0ABU0JRJ3</accession>
<keyword evidence="2" id="KW-1133">Transmembrane helix</keyword>
<dbReference type="InterPro" id="IPR005754">
    <property type="entry name" value="Sortase"/>
</dbReference>
<keyword evidence="1 3" id="KW-0378">Hydrolase</keyword>
<dbReference type="Pfam" id="PF04203">
    <property type="entry name" value="Sortase"/>
    <property type="match status" value="1"/>
</dbReference>
<comment type="caution">
    <text evidence="3">The sequence shown here is derived from an EMBL/GenBank/DDBJ whole genome shotgun (WGS) entry which is preliminary data.</text>
</comment>
<evidence type="ECO:0000256" key="1">
    <source>
        <dbReference type="ARBA" id="ARBA00022801"/>
    </source>
</evidence>
<dbReference type="NCBIfam" id="TIGR01076">
    <property type="entry name" value="sortase_fam"/>
    <property type="match status" value="1"/>
</dbReference>
<evidence type="ECO:0000313" key="3">
    <source>
        <dbReference type="EMBL" id="MDQ0478793.1"/>
    </source>
</evidence>
<dbReference type="SUPFAM" id="SSF63817">
    <property type="entry name" value="Sortase"/>
    <property type="match status" value="1"/>
</dbReference>
<dbReference type="EC" id="3.4.22.70" evidence="3"/>
<reference evidence="3 4" key="1">
    <citation type="submission" date="2023-07" db="EMBL/GenBank/DDBJ databases">
        <title>Genomic Encyclopedia of Type Strains, Phase IV (KMG-IV): sequencing the most valuable type-strain genomes for metagenomic binning, comparative biology and taxonomic classification.</title>
        <authorList>
            <person name="Goeker M."/>
        </authorList>
    </citation>
    <scope>NUCLEOTIDE SEQUENCE [LARGE SCALE GENOMIC DNA]</scope>
    <source>
        <strain evidence="3 4">DSM 1400</strain>
    </source>
</reference>
<sequence length="201" mass="23060">MKKNFIPYLLIIIGITLVATSIGLKIYSKNVESKLIHKFDKEIEDSINHNKNLKSKNKNLKNIEVKFKKVEHGREFAIIEIPSIDLKSVIVQGVNKEELRYYLGHFEDTALPGQEGNFCIAGHSSHIYNELLNELYKVSVGDKIIIKTLKKDFEYKINKKFVVEPSDVNVLKQDKSKKQMTIVTCTNNGTQRLIVQAELKK</sequence>
<keyword evidence="2" id="KW-0472">Membrane</keyword>
<name>A0ABU0JRJ3_HATLI</name>
<dbReference type="InterPro" id="IPR023365">
    <property type="entry name" value="Sortase_dom-sf"/>
</dbReference>
<feature type="transmembrane region" description="Helical" evidence="2">
    <location>
        <begin position="6"/>
        <end position="27"/>
    </location>
</feature>
<dbReference type="Proteomes" id="UP001224418">
    <property type="component" value="Unassembled WGS sequence"/>
</dbReference>
<dbReference type="CDD" id="cd06166">
    <property type="entry name" value="Sortase_D_2"/>
    <property type="match status" value="1"/>
</dbReference>
<dbReference type="GO" id="GO:0016787">
    <property type="term" value="F:hydrolase activity"/>
    <property type="evidence" value="ECO:0007669"/>
    <property type="project" value="UniProtKB-KW"/>
</dbReference>
<dbReference type="InterPro" id="IPR042000">
    <property type="entry name" value="Sortase_D_2"/>
</dbReference>
<gene>
    <name evidence="3" type="ORF">QOZ93_000521</name>
</gene>
<evidence type="ECO:0000256" key="2">
    <source>
        <dbReference type="SAM" id="Phobius"/>
    </source>
</evidence>
<dbReference type="Gene3D" id="2.40.260.10">
    <property type="entry name" value="Sortase"/>
    <property type="match status" value="1"/>
</dbReference>
<proteinExistence type="predicted"/>
<dbReference type="EMBL" id="JAUSWN010000003">
    <property type="protein sequence ID" value="MDQ0478793.1"/>
    <property type="molecule type" value="Genomic_DNA"/>
</dbReference>
<keyword evidence="2" id="KW-0812">Transmembrane</keyword>
<protein>
    <submittedName>
        <fullName evidence="3">Sortase A</fullName>
        <ecNumber evidence="3">3.4.22.70</ecNumber>
    </submittedName>
</protein>
<evidence type="ECO:0000313" key="4">
    <source>
        <dbReference type="Proteomes" id="UP001224418"/>
    </source>
</evidence>
<dbReference type="RefSeq" id="WP_307354993.1">
    <property type="nucleotide sequence ID" value="NZ_BAAACJ010000025.1"/>
</dbReference>
<organism evidence="3 4">
    <name type="scientific">Hathewaya limosa</name>
    <name type="common">Clostridium limosum</name>
    <dbReference type="NCBI Taxonomy" id="1536"/>
    <lineage>
        <taxon>Bacteria</taxon>
        <taxon>Bacillati</taxon>
        <taxon>Bacillota</taxon>
        <taxon>Clostridia</taxon>
        <taxon>Eubacteriales</taxon>
        <taxon>Clostridiaceae</taxon>
        <taxon>Hathewaya</taxon>
    </lineage>
</organism>